<evidence type="ECO:0000256" key="2">
    <source>
        <dbReference type="ARBA" id="ARBA00022691"/>
    </source>
</evidence>
<dbReference type="RefSeq" id="WP_155108453.1">
    <property type="nucleotide sequence ID" value="NZ_WMJZ01000014.1"/>
</dbReference>
<dbReference type="InterPro" id="IPR058240">
    <property type="entry name" value="rSAM_sf"/>
</dbReference>
<dbReference type="SFLD" id="SFLDG01386">
    <property type="entry name" value="main_SPASM_domain-containing"/>
    <property type="match status" value="1"/>
</dbReference>
<dbReference type="PANTHER" id="PTHR43524:SF1">
    <property type="entry name" value="RADICAL SAM SUPERFAMILY PROTEIN"/>
    <property type="match status" value="1"/>
</dbReference>
<dbReference type="OrthoDB" id="9782387at2"/>
<gene>
    <name evidence="7" type="ORF">GJV78_11320</name>
</gene>
<evidence type="ECO:0000313" key="8">
    <source>
        <dbReference type="Proteomes" id="UP000477739"/>
    </source>
</evidence>
<dbReference type="SUPFAM" id="SSF102114">
    <property type="entry name" value="Radical SAM enzymes"/>
    <property type="match status" value="1"/>
</dbReference>
<keyword evidence="4" id="KW-0408">Iron</keyword>
<dbReference type="CDD" id="cd01335">
    <property type="entry name" value="Radical_SAM"/>
    <property type="match status" value="1"/>
</dbReference>
<dbReference type="PROSITE" id="PS51918">
    <property type="entry name" value="RADICAL_SAM"/>
    <property type="match status" value="1"/>
</dbReference>
<protein>
    <submittedName>
        <fullName evidence="7">Radical SAM protein</fullName>
    </submittedName>
</protein>
<evidence type="ECO:0000313" key="7">
    <source>
        <dbReference type="EMBL" id="MTH46832.1"/>
    </source>
</evidence>
<dbReference type="Pfam" id="PF04055">
    <property type="entry name" value="Radical_SAM"/>
    <property type="match status" value="1"/>
</dbReference>
<dbReference type="AlphaFoldDB" id="A0A6L6IIZ9"/>
<dbReference type="SFLD" id="SFLDS00029">
    <property type="entry name" value="Radical_SAM"/>
    <property type="match status" value="1"/>
</dbReference>
<comment type="caution">
    <text evidence="7">The sequence shown here is derived from an EMBL/GenBank/DDBJ whole genome shotgun (WGS) entry which is preliminary data.</text>
</comment>
<dbReference type="GO" id="GO:0046872">
    <property type="term" value="F:metal ion binding"/>
    <property type="evidence" value="ECO:0007669"/>
    <property type="project" value="UniProtKB-KW"/>
</dbReference>
<dbReference type="SFLD" id="SFLDG01067">
    <property type="entry name" value="SPASM/twitch_domain_containing"/>
    <property type="match status" value="1"/>
</dbReference>
<name>A0A6L6IIZ9_9ENTR</name>
<organism evidence="7 8">
    <name type="scientific">Intestinirhabdus alba</name>
    <dbReference type="NCBI Taxonomy" id="2899544"/>
    <lineage>
        <taxon>Bacteria</taxon>
        <taxon>Pseudomonadati</taxon>
        <taxon>Pseudomonadota</taxon>
        <taxon>Gammaproteobacteria</taxon>
        <taxon>Enterobacterales</taxon>
        <taxon>Enterobacteriaceae</taxon>
        <taxon>Intestinirhabdus</taxon>
    </lineage>
</organism>
<feature type="domain" description="Radical SAM core" evidence="6">
    <location>
        <begin position="102"/>
        <end position="311"/>
    </location>
</feature>
<keyword evidence="8" id="KW-1185">Reference proteome</keyword>
<evidence type="ECO:0000256" key="4">
    <source>
        <dbReference type="ARBA" id="ARBA00023004"/>
    </source>
</evidence>
<dbReference type="EMBL" id="WMJZ01000014">
    <property type="protein sequence ID" value="MTH46832.1"/>
    <property type="molecule type" value="Genomic_DNA"/>
</dbReference>
<dbReference type="CDD" id="cd21128">
    <property type="entry name" value="SPASM_rSAM"/>
    <property type="match status" value="1"/>
</dbReference>
<accession>A0A6L6IIZ9</accession>
<reference evidence="7 8" key="1">
    <citation type="submission" date="2019-11" db="EMBL/GenBank/DDBJ databases">
        <title>Escherichia alba sp. nov. isolated from the gut of plastic-eating superworms Zophobas atratus.</title>
        <authorList>
            <person name="Yang Y."/>
        </authorList>
    </citation>
    <scope>NUCLEOTIDE SEQUENCE [LARGE SCALE GENOMIC DNA]</scope>
    <source>
        <strain evidence="8">BIT-B35</strain>
    </source>
</reference>
<dbReference type="PANTHER" id="PTHR43524">
    <property type="entry name" value="RADICAL SAM SUPERFAMILY PROTEIN"/>
    <property type="match status" value="1"/>
</dbReference>
<evidence type="ECO:0000256" key="1">
    <source>
        <dbReference type="ARBA" id="ARBA00001966"/>
    </source>
</evidence>
<dbReference type="GO" id="GO:0051536">
    <property type="term" value="F:iron-sulfur cluster binding"/>
    <property type="evidence" value="ECO:0007669"/>
    <property type="project" value="UniProtKB-KW"/>
</dbReference>
<dbReference type="InterPro" id="IPR013785">
    <property type="entry name" value="Aldolase_TIM"/>
</dbReference>
<dbReference type="GO" id="GO:0003824">
    <property type="term" value="F:catalytic activity"/>
    <property type="evidence" value="ECO:0007669"/>
    <property type="project" value="InterPro"/>
</dbReference>
<keyword evidence="2" id="KW-0949">S-adenosyl-L-methionine</keyword>
<sequence>MKLNALTRKALPIALNTILNHVDEAGLEKIFRLGARVTKDSKSELLQLADMCKQRDPMVSGWIDILRNLNPTARKKLISNLIFNHVVSGAELRDRAGEKYGTHIPFLVLISPTYECNLECKGCYSALYGNRYHYTEEEMFDLIQQFYDLGVRFFTFTGGEPFVYKPLMKLFEHFDDCYFMVFTNGTMLTESRVKKLAELGNVAVTISVEGFEEMTDWRRGTGTWEKILAAYERLNRFGVMRGTSIMATAKNHEQICGNEFWDFLIDTLGVKYAWVFQYMPIGRDATMALVPNAKQRYERFHFLEALRKSGRLGFLADFWNHGFLVNGCMSGGANYLHINAKGGVEPCVFQQYATDNVREKRILDILKSPFFEGYKRQIPFNDNLMQPCPIIDNPAKFREHITAHHAQPQHDGSDSYFRFADELDALAQEWKKYAIKIWDEEGYGKEYHAEHNLYVAPAPEVKESVWQPPQETPAAKPVAVESE</sequence>
<keyword evidence="3" id="KW-0479">Metal-binding</keyword>
<dbReference type="InterPro" id="IPR007197">
    <property type="entry name" value="rSAM"/>
</dbReference>
<keyword evidence="5" id="KW-0411">Iron-sulfur</keyword>
<dbReference type="InterPro" id="IPR006638">
    <property type="entry name" value="Elp3/MiaA/NifB-like_rSAM"/>
</dbReference>
<dbReference type="InterPro" id="IPR023885">
    <property type="entry name" value="4Fe4S-binding_SPASM_dom"/>
</dbReference>
<dbReference type="Proteomes" id="UP000477739">
    <property type="component" value="Unassembled WGS sequence"/>
</dbReference>
<dbReference type="SMART" id="SM00729">
    <property type="entry name" value="Elp3"/>
    <property type="match status" value="1"/>
</dbReference>
<evidence type="ECO:0000256" key="5">
    <source>
        <dbReference type="ARBA" id="ARBA00023014"/>
    </source>
</evidence>
<evidence type="ECO:0000259" key="6">
    <source>
        <dbReference type="PROSITE" id="PS51918"/>
    </source>
</evidence>
<dbReference type="Gene3D" id="3.20.20.70">
    <property type="entry name" value="Aldolase class I"/>
    <property type="match status" value="1"/>
</dbReference>
<dbReference type="Pfam" id="PF13186">
    <property type="entry name" value="SPASM"/>
    <property type="match status" value="1"/>
</dbReference>
<proteinExistence type="predicted"/>
<comment type="cofactor">
    <cofactor evidence="1">
        <name>[4Fe-4S] cluster</name>
        <dbReference type="ChEBI" id="CHEBI:49883"/>
    </cofactor>
</comment>
<evidence type="ECO:0000256" key="3">
    <source>
        <dbReference type="ARBA" id="ARBA00022723"/>
    </source>
</evidence>